<evidence type="ECO:0000256" key="4">
    <source>
        <dbReference type="ARBA" id="ARBA00023027"/>
    </source>
</evidence>
<keyword evidence="2 6" id="KW-0067">ATP-binding</keyword>
<name>A0ABQ0DE41_9EUKA</name>
<comment type="catalytic activity">
    <reaction evidence="6">
        <text>(6S)-NADHX + ATP = ADP + phosphate + NADH + H(+)</text>
        <dbReference type="Rhea" id="RHEA:19017"/>
        <dbReference type="ChEBI" id="CHEBI:15378"/>
        <dbReference type="ChEBI" id="CHEBI:30616"/>
        <dbReference type="ChEBI" id="CHEBI:43474"/>
        <dbReference type="ChEBI" id="CHEBI:57945"/>
        <dbReference type="ChEBI" id="CHEBI:64074"/>
        <dbReference type="ChEBI" id="CHEBI:456216"/>
        <dbReference type="EC" id="4.2.1.93"/>
    </reaction>
</comment>
<feature type="binding site" evidence="6">
    <location>
        <position position="223"/>
    </location>
    <ligand>
        <name>(6S)-NADPHX</name>
        <dbReference type="ChEBI" id="CHEBI:64076"/>
    </ligand>
</feature>
<organism evidence="8 9">
    <name type="scientific">Entamoeba nuttalli</name>
    <dbReference type="NCBI Taxonomy" id="412467"/>
    <lineage>
        <taxon>Eukaryota</taxon>
        <taxon>Amoebozoa</taxon>
        <taxon>Evosea</taxon>
        <taxon>Archamoebae</taxon>
        <taxon>Mastigamoebida</taxon>
        <taxon>Entamoebidae</taxon>
        <taxon>Entamoeba</taxon>
    </lineage>
</organism>
<evidence type="ECO:0000256" key="5">
    <source>
        <dbReference type="ARBA" id="ARBA00023239"/>
    </source>
</evidence>
<protein>
    <recommendedName>
        <fullName evidence="6">ATP-dependent (S)-NAD(P)H-hydrate dehydratase</fullName>
        <ecNumber evidence="6">4.2.1.93</ecNumber>
    </recommendedName>
    <alternativeName>
        <fullName evidence="6">ATP-dependent NAD(P)HX dehydratase</fullName>
    </alternativeName>
</protein>
<dbReference type="InterPro" id="IPR000631">
    <property type="entry name" value="CARKD"/>
</dbReference>
<comment type="cofactor">
    <cofactor evidence="6">
        <name>Mg(2+)</name>
        <dbReference type="ChEBI" id="CHEBI:18420"/>
    </cofactor>
</comment>
<dbReference type="EMBL" id="BAAFRS010000061">
    <property type="protein sequence ID" value="GAB1220967.1"/>
    <property type="molecule type" value="Genomic_DNA"/>
</dbReference>
<dbReference type="PANTHER" id="PTHR12592:SF0">
    <property type="entry name" value="ATP-DEPENDENT (S)-NAD(P)H-HYDRATE DEHYDRATASE"/>
    <property type="match status" value="1"/>
</dbReference>
<feature type="binding site" evidence="6">
    <location>
        <begin position="213"/>
        <end position="222"/>
    </location>
    <ligand>
        <name>ATP</name>
        <dbReference type="ChEBI" id="CHEBI:30616"/>
    </ligand>
</feature>
<reference evidence="8 9" key="1">
    <citation type="journal article" date="2019" name="PLoS Negl. Trop. Dis.">
        <title>Whole genome sequencing of Entamoeba nuttalli reveals mammalian host-related molecular signatures and a novel octapeptide-repeat surface protein.</title>
        <authorList>
            <person name="Tanaka M."/>
            <person name="Makiuchi T."/>
            <person name="Komiyama T."/>
            <person name="Shiina T."/>
            <person name="Osaki K."/>
            <person name="Tachibana H."/>
        </authorList>
    </citation>
    <scope>NUCLEOTIDE SEQUENCE [LARGE SCALE GENOMIC DNA]</scope>
    <source>
        <strain evidence="8 9">P19-061405</strain>
    </source>
</reference>
<evidence type="ECO:0000313" key="8">
    <source>
        <dbReference type="EMBL" id="GAB1220967.1"/>
    </source>
</evidence>
<keyword evidence="6" id="KW-0597">Phosphoprotein</keyword>
<dbReference type="EC" id="4.2.1.93" evidence="6"/>
<dbReference type="PROSITE" id="PS51383">
    <property type="entry name" value="YJEF_C_3"/>
    <property type="match status" value="1"/>
</dbReference>
<evidence type="ECO:0000256" key="3">
    <source>
        <dbReference type="ARBA" id="ARBA00022857"/>
    </source>
</evidence>
<sequence length="300" mass="32656">MGGQLSIEARLKSIIPQLTFDSHKGACGKVAIIGGSVEYTGAPYFSGISALRVGCDLAHIFCHQDAAIAIKSYSPELIVHPFFKEDYDTNEVLKWLDTVQALVVGPGLGRDESVMEATLSILKQAITKNIIIILDADGLFLINNHLDLIRGKKNVILTPNVMEYRRLCDVLKVSHNTPCNKVALMLGGVTILQKGQVDEISNGSYTVRVKHVGSPRRCGGQGDVLSGSLATFVAWSKLNQDFQDEDLICCSVAASALVKECSSFAFTEKHRGVIASDIIESIPSVFDQLFGQNKIQLIYE</sequence>
<dbReference type="PANTHER" id="PTHR12592">
    <property type="entry name" value="ATP-DEPENDENT (S)-NAD(P)H-HYDRATE DEHYDRATASE FAMILY MEMBER"/>
    <property type="match status" value="1"/>
</dbReference>
<dbReference type="Proteomes" id="UP001628156">
    <property type="component" value="Unassembled WGS sequence"/>
</dbReference>
<feature type="domain" description="YjeF C-terminal" evidence="7">
    <location>
        <begin position="7"/>
        <end position="289"/>
    </location>
</feature>
<dbReference type="Pfam" id="PF01256">
    <property type="entry name" value="Carb_kinase"/>
    <property type="match status" value="1"/>
</dbReference>
<feature type="binding site" evidence="6">
    <location>
        <position position="107"/>
    </location>
    <ligand>
        <name>(6S)-NADPHX</name>
        <dbReference type="ChEBI" id="CHEBI:64076"/>
    </ligand>
</feature>
<comment type="function">
    <text evidence="6">Catalyzes the dehydration of the S-form of NAD(P)HX at the expense of ATP, which is converted to ADP. Together with NAD(P)HX epimerase, which catalyzes the epimerization of the S- and R-forms, the enzyme allows the repair of both epimers of NAD(P)HX, a damaged form of NAD(P)H that is a result of enzymatic or heat-dependent hydration.</text>
</comment>
<feature type="binding site" evidence="6">
    <location>
        <begin position="194"/>
        <end position="198"/>
    </location>
    <ligand>
        <name>ATP</name>
        <dbReference type="ChEBI" id="CHEBI:30616"/>
    </ligand>
</feature>
<evidence type="ECO:0000256" key="2">
    <source>
        <dbReference type="ARBA" id="ARBA00022840"/>
    </source>
</evidence>
<dbReference type="NCBIfam" id="TIGR00196">
    <property type="entry name" value="yjeF_cterm"/>
    <property type="match status" value="1"/>
</dbReference>
<keyword evidence="3" id="KW-0521">NADP</keyword>
<dbReference type="InterPro" id="IPR029056">
    <property type="entry name" value="Ribokinase-like"/>
</dbReference>
<gene>
    <name evidence="8" type="ORF">ENUP19_0061G0127</name>
</gene>
<comment type="catalytic activity">
    <reaction evidence="6">
        <text>(6S)-NADPHX + ATP = ADP + phosphate + NADPH + H(+)</text>
        <dbReference type="Rhea" id="RHEA:32231"/>
        <dbReference type="ChEBI" id="CHEBI:15378"/>
        <dbReference type="ChEBI" id="CHEBI:30616"/>
        <dbReference type="ChEBI" id="CHEBI:43474"/>
        <dbReference type="ChEBI" id="CHEBI:57783"/>
        <dbReference type="ChEBI" id="CHEBI:64076"/>
        <dbReference type="ChEBI" id="CHEBI:456216"/>
        <dbReference type="EC" id="4.2.1.93"/>
    </reaction>
</comment>
<keyword evidence="9" id="KW-1185">Reference proteome</keyword>
<comment type="similarity">
    <text evidence="6">Belongs to the NnrD/CARKD family.</text>
</comment>
<dbReference type="HAMAP" id="MF_01965">
    <property type="entry name" value="NADHX_dehydratase"/>
    <property type="match status" value="1"/>
</dbReference>
<dbReference type="PROSITE" id="PS01050">
    <property type="entry name" value="YJEF_C_2"/>
    <property type="match status" value="1"/>
</dbReference>
<dbReference type="Gene3D" id="3.40.1190.20">
    <property type="match status" value="1"/>
</dbReference>
<dbReference type="InterPro" id="IPR017953">
    <property type="entry name" value="Carbohydrate_kinase_pred_CS"/>
</dbReference>
<evidence type="ECO:0000256" key="1">
    <source>
        <dbReference type="ARBA" id="ARBA00022741"/>
    </source>
</evidence>
<accession>A0ABQ0DE41</accession>
<evidence type="ECO:0000313" key="9">
    <source>
        <dbReference type="Proteomes" id="UP001628156"/>
    </source>
</evidence>
<dbReference type="SUPFAM" id="SSF53613">
    <property type="entry name" value="Ribokinase-like"/>
    <property type="match status" value="1"/>
</dbReference>
<keyword evidence="4 6" id="KW-0520">NAD</keyword>
<dbReference type="CDD" id="cd01171">
    <property type="entry name" value="YXKO-related"/>
    <property type="match status" value="1"/>
</dbReference>
<proteinExistence type="inferred from homology"/>
<keyword evidence="1 6" id="KW-0547">Nucleotide-binding</keyword>
<evidence type="ECO:0000256" key="6">
    <source>
        <dbReference type="HAMAP-Rule" id="MF_03157"/>
    </source>
</evidence>
<comment type="caution">
    <text evidence="8">The sequence shown here is derived from an EMBL/GenBank/DDBJ whole genome shotgun (WGS) entry which is preliminary data.</text>
</comment>
<feature type="binding site" evidence="6">
    <location>
        <begin position="160"/>
        <end position="166"/>
    </location>
    <ligand>
        <name>(6S)-NADPHX</name>
        <dbReference type="ChEBI" id="CHEBI:64076"/>
    </ligand>
</feature>
<keyword evidence="5 6" id="KW-0456">Lyase</keyword>
<evidence type="ECO:0000259" key="7">
    <source>
        <dbReference type="PROSITE" id="PS51383"/>
    </source>
</evidence>